<protein>
    <recommendedName>
        <fullName evidence="2">C6 domain-containing protein</fullName>
    </recommendedName>
</protein>
<dbReference type="Proteomes" id="UP001176961">
    <property type="component" value="Unassembled WGS sequence"/>
</dbReference>
<feature type="domain" description="C6" evidence="2">
    <location>
        <begin position="31"/>
        <end position="122"/>
    </location>
</feature>
<sequence>MNVLHFTLFFATVGVMSAATTKKPVPACAKCLPRTAVLMAASGPGTVKPTNKVVANTAAGCKRINVICTAPAGATKASMEFNRRYGGPYEGKVVTATLTCDAQQKWRYSKDGAIIIVNSVNCMYV</sequence>
<dbReference type="Pfam" id="PF01681">
    <property type="entry name" value="C6"/>
    <property type="match status" value="1"/>
</dbReference>
<gene>
    <name evidence="3" type="ORF">CYNAS_LOCUS15641</name>
</gene>
<proteinExistence type="predicted"/>
<evidence type="ECO:0000313" key="4">
    <source>
        <dbReference type="Proteomes" id="UP001176961"/>
    </source>
</evidence>
<keyword evidence="1" id="KW-0732">Signal</keyword>
<evidence type="ECO:0000313" key="3">
    <source>
        <dbReference type="EMBL" id="CAJ0603658.1"/>
    </source>
</evidence>
<dbReference type="InterPro" id="IPR002601">
    <property type="entry name" value="C6_domain"/>
</dbReference>
<organism evidence="3 4">
    <name type="scientific">Cylicocyclus nassatus</name>
    <name type="common">Nematode worm</name>
    <dbReference type="NCBI Taxonomy" id="53992"/>
    <lineage>
        <taxon>Eukaryota</taxon>
        <taxon>Metazoa</taxon>
        <taxon>Ecdysozoa</taxon>
        <taxon>Nematoda</taxon>
        <taxon>Chromadorea</taxon>
        <taxon>Rhabditida</taxon>
        <taxon>Rhabditina</taxon>
        <taxon>Rhabditomorpha</taxon>
        <taxon>Strongyloidea</taxon>
        <taxon>Strongylidae</taxon>
        <taxon>Cylicocyclus</taxon>
    </lineage>
</organism>
<feature type="signal peptide" evidence="1">
    <location>
        <begin position="1"/>
        <end position="18"/>
    </location>
</feature>
<comment type="caution">
    <text evidence="3">The sequence shown here is derived from an EMBL/GenBank/DDBJ whole genome shotgun (WGS) entry which is preliminary data.</text>
</comment>
<feature type="chain" id="PRO_5041379888" description="C6 domain-containing protein" evidence="1">
    <location>
        <begin position="19"/>
        <end position="125"/>
    </location>
</feature>
<evidence type="ECO:0000256" key="1">
    <source>
        <dbReference type="SAM" id="SignalP"/>
    </source>
</evidence>
<keyword evidence="4" id="KW-1185">Reference proteome</keyword>
<evidence type="ECO:0000259" key="2">
    <source>
        <dbReference type="SMART" id="SM01048"/>
    </source>
</evidence>
<dbReference type="AlphaFoldDB" id="A0AA36H436"/>
<dbReference type="EMBL" id="CATQJL010000305">
    <property type="protein sequence ID" value="CAJ0603658.1"/>
    <property type="molecule type" value="Genomic_DNA"/>
</dbReference>
<dbReference type="SMART" id="SM01048">
    <property type="entry name" value="C6"/>
    <property type="match status" value="1"/>
</dbReference>
<reference evidence="3" key="1">
    <citation type="submission" date="2023-07" db="EMBL/GenBank/DDBJ databases">
        <authorList>
            <consortium name="CYATHOMIX"/>
        </authorList>
    </citation>
    <scope>NUCLEOTIDE SEQUENCE</scope>
    <source>
        <strain evidence="3">N/A</strain>
    </source>
</reference>
<accession>A0AA36H436</accession>
<name>A0AA36H436_CYLNA</name>